<dbReference type="InterPro" id="IPR056196">
    <property type="entry name" value="Mmc1_C"/>
</dbReference>
<dbReference type="PANTHER" id="PTHR38644:SF1">
    <property type="entry name" value="EXPRESSED PROTEIN"/>
    <property type="match status" value="1"/>
</dbReference>
<organism evidence="3 4">
    <name type="scientific">Colletotrichum kahawae</name>
    <name type="common">Coffee berry disease fungus</name>
    <dbReference type="NCBI Taxonomy" id="34407"/>
    <lineage>
        <taxon>Eukaryota</taxon>
        <taxon>Fungi</taxon>
        <taxon>Dikarya</taxon>
        <taxon>Ascomycota</taxon>
        <taxon>Pezizomycotina</taxon>
        <taxon>Sordariomycetes</taxon>
        <taxon>Hypocreomycetidae</taxon>
        <taxon>Glomerellales</taxon>
        <taxon>Glomerellaceae</taxon>
        <taxon>Colletotrichum</taxon>
        <taxon>Colletotrichum gloeosporioides species complex</taxon>
    </lineage>
</organism>
<feature type="compositionally biased region" description="Low complexity" evidence="1">
    <location>
        <begin position="64"/>
        <end position="77"/>
    </location>
</feature>
<comment type="caution">
    <text evidence="3">The sequence shown here is derived from an EMBL/GenBank/DDBJ whole genome shotgun (WGS) entry which is preliminary data.</text>
</comment>
<gene>
    <name evidence="3" type="ORF">CKAH01_11808</name>
</gene>
<feature type="compositionally biased region" description="Low complexity" evidence="1">
    <location>
        <begin position="39"/>
        <end position="53"/>
    </location>
</feature>
<sequence length="658" mass="71221">MPPRLSLRPIAGRAASLAAGKQQPSSAPAVCLFCSLSTAPSTPSRRTATTTRRGPSKQRRYFQSSTHAIHSSASSSSSAAAQNARSELIDALLELQKHAVNHVNLSRLQLALQGLRQEPGHENVRVAILALADGAGEPGKTARELLRVLLADPLGDEAEWERAVRGHDTAQPLVVRVGEAKGDVGKGTTLTISKTNLLHELDVSSPALNGCGVELLLMEVNPLAAAGAAAGQAAAVMDVEQAVLVPTVDIQSSSGRYTPVTTPVHKAIVVSEGIMGAAAVAALPLAEYRDSVLAAVNLPKYPVEEGEQLAFQPIDVSVGSKGLDRIRENIGNAMEYERAWYKSNVPAIVEWLKTGVENNAGGATKPVVKTHIASLLRNALAEIEAEQTRLTSGRLSAEVASPKLAVMNERLAEWSQFAHEELQQQLDLAFAGTRWRKLGWWKLFWRVDDVGVLTSDMLNQRFLPGAERELVFLAGRIAESGVVPALEAPTYTQPTSELQPQPQQPEKTKTITKITSRTPKWPTHISFTRRYLHEETVPALQALAQKLVLQASSTSALTGALAGLLYVSQYAGSIYEAGAVAALGIMWSLRNLQKKWETARTYWEGEVREEGRKAVRAVEQSVVESLDTPRDTPIEGEEELRKAKELVEKAEDALKRLE</sequence>
<keyword evidence="4" id="KW-1185">Reference proteome</keyword>
<dbReference type="EMBL" id="VYYT01000012">
    <property type="protein sequence ID" value="KAK2778411.1"/>
    <property type="molecule type" value="Genomic_DNA"/>
</dbReference>
<evidence type="ECO:0000313" key="3">
    <source>
        <dbReference type="EMBL" id="KAK2778411.1"/>
    </source>
</evidence>
<name>A0AAD9YVB9_COLKA</name>
<dbReference type="AlphaFoldDB" id="A0AAD9YVB9"/>
<evidence type="ECO:0000259" key="2">
    <source>
        <dbReference type="Pfam" id="PF23868"/>
    </source>
</evidence>
<dbReference type="Pfam" id="PF23868">
    <property type="entry name" value="Mmc1_C"/>
    <property type="match status" value="1"/>
</dbReference>
<evidence type="ECO:0000256" key="1">
    <source>
        <dbReference type="SAM" id="MobiDB-lite"/>
    </source>
</evidence>
<dbReference type="Pfam" id="PF23867">
    <property type="entry name" value="Mmc1_N"/>
    <property type="match status" value="1"/>
</dbReference>
<dbReference type="Proteomes" id="UP001281614">
    <property type="component" value="Unassembled WGS sequence"/>
</dbReference>
<evidence type="ECO:0000313" key="4">
    <source>
        <dbReference type="Proteomes" id="UP001281614"/>
    </source>
</evidence>
<dbReference type="PANTHER" id="PTHR38644">
    <property type="entry name" value="EXPRESSED PROTEIN"/>
    <property type="match status" value="1"/>
</dbReference>
<feature type="domain" description="Mmc1 C-terminal" evidence="2">
    <location>
        <begin position="408"/>
        <end position="612"/>
    </location>
</feature>
<protein>
    <recommendedName>
        <fullName evidence="2">Mmc1 C-terminal domain-containing protein</fullName>
    </recommendedName>
</protein>
<proteinExistence type="predicted"/>
<reference evidence="3" key="1">
    <citation type="submission" date="2023-02" db="EMBL/GenBank/DDBJ databases">
        <title>Colletotrichum kahawae CIFC_Que2 genome sequencing and assembly.</title>
        <authorList>
            <person name="Baroncelli R."/>
        </authorList>
    </citation>
    <scope>NUCLEOTIDE SEQUENCE</scope>
    <source>
        <strain evidence="3">CIFC_Que2</strain>
    </source>
</reference>
<accession>A0AAD9YVB9</accession>
<feature type="region of interest" description="Disordered" evidence="1">
    <location>
        <begin position="39"/>
        <end position="77"/>
    </location>
</feature>